<proteinExistence type="predicted"/>
<gene>
    <name evidence="6" type="ORF">SAMN05216167_101971</name>
</gene>
<sequence length="1243" mass="139991">MSFWRVISCCMLLCLFGSSLAYAQTDELSASVGTPPARVYLPKDYDANSQNFAFTQDRRGVLYVANFAGVLEYDGTNWRTISTRNTTKVSALLTARDGTVYVGGNGEFGFLRADSTGKLEFSSLNQRIKTRFTEILAILETKEGIHFISRKTVFLWNGKNIVEWPSTSDIMSAFGANQVIYVFLRQQGLSRFKDGKFSSVGRSSGLPTIYDMPAMLPLGSDKQLLVTSNQGLFQLTGNTISEFPASVNTYLAKSQATTGAVLSDGSLAIGTVRGGLVILSPTGQLKQLITGVSGLNDQLINGMFTGRDGNLWLALNNGLAQVEIPSPITLFHEATRLAGEILDIRRVNGIVYLATINGLFRIDNTAIHPVAGLNVSCFSLTERGGSLFIATSKGVYQLTNNVARAITDSYALCITASAINPSRLYVGTESGLGMLTSGTYQSIPGLNERIFGILEEANGTVWMETSTDGLYTFQPKTNQITHYTTQQGLPTLLYNRIARTSQGLLVCNEKGIYRFNPQQNRFALYNPFGSKTPATHYWLDNLFEDAHGDIWTVSGDKKGVTLYKKSGTTFTPIVTPFLPLLSSPVNVVYPDQQSLVWFGRRDGIVRYDAKINKSYKLPFQALIRKIQAKDEKVLFNGYLSKAEQADTSTTARTQMDYQNNDISFEFSAASFAVTNALSFQYMLENYDQSWSEWTTENRKEYTNLPHNTYRFRVRARNIYGTISEEAAYSFRILPPWYERWWVISLFVLVAGLIIYGLIRWRLLILVKEKEALENLIQERTEEVVVQKVEMEKQSEELAVKNDQLKKIDLIVQSINAEIDFANLFQTVVTKFSVIRNMDSASFLLFDKPSKSFKFKALRGNMDLKHVESVQLTQEEAESRFLTNSVEVYKDIYLKNDVVYKPLNSPIDDLITPRSLITIVIETDNHIEGFITLENTNRVNAFDQRDISMICNLKEHLIAAFIKTRLLEDLETTLNDLKNTQDELIRQERLASVGQLTKGIVDRILNPLNYVNNFSQTSDDLINELIDVIESQKDDIKPQTLQEVSEELAVLKVNLSKIQEHSNSTTRILKDMQKLLKEKSRVFLETDVNNFIENKAKTALQNAKIEYKDFSVNLVMDLESKSIRAKLLPYEFGQVIENIVSNSFYTLYEKNKSTKDFVPEFRIDTTASNGHVEIVFRDNGKGIPQREITKLFSPFFTTKPTSKGTGLGLFMARDIIETHKGKIEIHSQEGEFTEIMMTLPTIAN</sequence>
<dbReference type="SMART" id="SM00387">
    <property type="entry name" value="HATPase_c"/>
    <property type="match status" value="1"/>
</dbReference>
<organism evidence="6 7">
    <name type="scientific">Spirosoma endophyticum</name>
    <dbReference type="NCBI Taxonomy" id="662367"/>
    <lineage>
        <taxon>Bacteria</taxon>
        <taxon>Pseudomonadati</taxon>
        <taxon>Bacteroidota</taxon>
        <taxon>Cytophagia</taxon>
        <taxon>Cytophagales</taxon>
        <taxon>Cytophagaceae</taxon>
        <taxon>Spirosoma</taxon>
    </lineage>
</organism>
<dbReference type="OrthoDB" id="9806995at2"/>
<name>A0A1I1IL71_9BACT</name>
<dbReference type="InterPro" id="IPR011123">
    <property type="entry name" value="Y_Y_Y"/>
</dbReference>
<dbReference type="Gene3D" id="3.30.565.10">
    <property type="entry name" value="Histidine kinase-like ATPase, C-terminal domain"/>
    <property type="match status" value="1"/>
</dbReference>
<dbReference type="InterPro" id="IPR013783">
    <property type="entry name" value="Ig-like_fold"/>
</dbReference>
<dbReference type="InterPro" id="IPR004358">
    <property type="entry name" value="Sig_transdc_His_kin-like_C"/>
</dbReference>
<dbReference type="PRINTS" id="PR00344">
    <property type="entry name" value="BCTRLSENSOR"/>
</dbReference>
<protein>
    <recommendedName>
        <fullName evidence="2">histidine kinase</fullName>
        <ecNumber evidence="2">2.7.13.3</ecNumber>
    </recommendedName>
</protein>
<feature type="coiled-coil region" evidence="3">
    <location>
        <begin position="962"/>
        <end position="989"/>
    </location>
</feature>
<dbReference type="PANTHER" id="PTHR43065:SF42">
    <property type="entry name" value="TWO-COMPONENT SENSOR PPRA"/>
    <property type="match status" value="1"/>
</dbReference>
<evidence type="ECO:0000256" key="2">
    <source>
        <dbReference type="ARBA" id="ARBA00012438"/>
    </source>
</evidence>
<dbReference type="AlphaFoldDB" id="A0A1I1IL71"/>
<dbReference type="Gene3D" id="3.30.450.40">
    <property type="match status" value="1"/>
</dbReference>
<feature type="signal peptide" evidence="4">
    <location>
        <begin position="1"/>
        <end position="23"/>
    </location>
</feature>
<dbReference type="EMBL" id="FOLQ01000001">
    <property type="protein sequence ID" value="SFC37069.1"/>
    <property type="molecule type" value="Genomic_DNA"/>
</dbReference>
<accession>A0A1I1IL71</accession>
<dbReference type="Pfam" id="PF02518">
    <property type="entry name" value="HATPase_c"/>
    <property type="match status" value="1"/>
</dbReference>
<keyword evidence="3" id="KW-0175">Coiled coil</keyword>
<keyword evidence="6" id="KW-0418">Kinase</keyword>
<evidence type="ECO:0000256" key="1">
    <source>
        <dbReference type="ARBA" id="ARBA00000085"/>
    </source>
</evidence>
<dbReference type="Pfam" id="PF07495">
    <property type="entry name" value="Y_Y_Y"/>
    <property type="match status" value="1"/>
</dbReference>
<dbReference type="SUPFAM" id="SSF55781">
    <property type="entry name" value="GAF domain-like"/>
    <property type="match status" value="1"/>
</dbReference>
<comment type="catalytic activity">
    <reaction evidence="1">
        <text>ATP + protein L-histidine = ADP + protein N-phospho-L-histidine.</text>
        <dbReference type="EC" id="2.7.13.3"/>
    </reaction>
</comment>
<keyword evidence="4" id="KW-0732">Signal</keyword>
<dbReference type="PANTHER" id="PTHR43065">
    <property type="entry name" value="SENSOR HISTIDINE KINASE"/>
    <property type="match status" value="1"/>
</dbReference>
<dbReference type="InterPro" id="IPR029016">
    <property type="entry name" value="GAF-like_dom_sf"/>
</dbReference>
<dbReference type="SUPFAM" id="SSF55874">
    <property type="entry name" value="ATPase domain of HSP90 chaperone/DNA topoisomerase II/histidine kinase"/>
    <property type="match status" value="1"/>
</dbReference>
<dbReference type="Proteomes" id="UP000198598">
    <property type="component" value="Unassembled WGS sequence"/>
</dbReference>
<evidence type="ECO:0000256" key="3">
    <source>
        <dbReference type="SAM" id="Coils"/>
    </source>
</evidence>
<dbReference type="InterPro" id="IPR003594">
    <property type="entry name" value="HATPase_dom"/>
</dbReference>
<evidence type="ECO:0000259" key="5">
    <source>
        <dbReference type="PROSITE" id="PS50109"/>
    </source>
</evidence>
<evidence type="ECO:0000313" key="7">
    <source>
        <dbReference type="Proteomes" id="UP000198598"/>
    </source>
</evidence>
<feature type="domain" description="Histidine kinase" evidence="5">
    <location>
        <begin position="998"/>
        <end position="1242"/>
    </location>
</feature>
<dbReference type="SUPFAM" id="SSF69322">
    <property type="entry name" value="Tricorn protease domain 2"/>
    <property type="match status" value="1"/>
</dbReference>
<evidence type="ECO:0000256" key="4">
    <source>
        <dbReference type="SAM" id="SignalP"/>
    </source>
</evidence>
<dbReference type="InterPro" id="IPR005467">
    <property type="entry name" value="His_kinase_dom"/>
</dbReference>
<reference evidence="6 7" key="1">
    <citation type="submission" date="2016-10" db="EMBL/GenBank/DDBJ databases">
        <authorList>
            <person name="de Groot N.N."/>
        </authorList>
    </citation>
    <scope>NUCLEOTIDE SEQUENCE [LARGE SCALE GENOMIC DNA]</scope>
    <source>
        <strain evidence="6 7">DSM 26130</strain>
    </source>
</reference>
<dbReference type="GO" id="GO:0004673">
    <property type="term" value="F:protein histidine kinase activity"/>
    <property type="evidence" value="ECO:0007669"/>
    <property type="project" value="UniProtKB-EC"/>
</dbReference>
<dbReference type="InterPro" id="IPR036890">
    <property type="entry name" value="HATPase_C_sf"/>
</dbReference>
<feature type="chain" id="PRO_5011571921" description="histidine kinase" evidence="4">
    <location>
        <begin position="24"/>
        <end position="1243"/>
    </location>
</feature>
<keyword evidence="6" id="KW-0808">Transferase</keyword>
<dbReference type="InterPro" id="IPR015943">
    <property type="entry name" value="WD40/YVTN_repeat-like_dom_sf"/>
</dbReference>
<feature type="coiled-coil region" evidence="3">
    <location>
        <begin position="762"/>
        <end position="807"/>
    </location>
</feature>
<dbReference type="Gene3D" id="2.130.10.10">
    <property type="entry name" value="YVTN repeat-like/Quinoprotein amine dehydrogenase"/>
    <property type="match status" value="2"/>
</dbReference>
<dbReference type="Gene3D" id="1.10.287.130">
    <property type="match status" value="1"/>
</dbReference>
<keyword evidence="7" id="KW-1185">Reference proteome</keyword>
<dbReference type="Gene3D" id="2.60.40.10">
    <property type="entry name" value="Immunoglobulins"/>
    <property type="match status" value="1"/>
</dbReference>
<dbReference type="STRING" id="662367.SAMN05216167_101971"/>
<dbReference type="PROSITE" id="PS50109">
    <property type="entry name" value="HIS_KIN"/>
    <property type="match status" value="1"/>
</dbReference>
<dbReference type="EC" id="2.7.13.3" evidence="2"/>
<evidence type="ECO:0000313" key="6">
    <source>
        <dbReference type="EMBL" id="SFC37069.1"/>
    </source>
</evidence>